<feature type="domain" description="PAC" evidence="8">
    <location>
        <begin position="662"/>
        <end position="714"/>
    </location>
</feature>
<name>A0A285X7U6_9FLAO</name>
<dbReference type="InterPro" id="IPR001610">
    <property type="entry name" value="PAC"/>
</dbReference>
<dbReference type="Proteomes" id="UP000219193">
    <property type="component" value="Unassembled WGS sequence"/>
</dbReference>
<evidence type="ECO:0000256" key="2">
    <source>
        <dbReference type="ARBA" id="ARBA00012438"/>
    </source>
</evidence>
<evidence type="ECO:0000256" key="5">
    <source>
        <dbReference type="ARBA" id="ARBA00022777"/>
    </source>
</evidence>
<keyword evidence="3" id="KW-0597">Phosphoprotein</keyword>
<evidence type="ECO:0000259" key="8">
    <source>
        <dbReference type="PROSITE" id="PS50113"/>
    </source>
</evidence>
<keyword evidence="10" id="KW-1185">Reference proteome</keyword>
<dbReference type="SMART" id="SM00086">
    <property type="entry name" value="PAC"/>
    <property type="match status" value="4"/>
</dbReference>
<dbReference type="SUPFAM" id="SSF55781">
    <property type="entry name" value="GAF domain-like"/>
    <property type="match status" value="1"/>
</dbReference>
<feature type="domain" description="PAC" evidence="8">
    <location>
        <begin position="792"/>
        <end position="844"/>
    </location>
</feature>
<dbReference type="OrthoDB" id="9124519at2"/>
<dbReference type="SMART" id="SM00091">
    <property type="entry name" value="PAS"/>
    <property type="match status" value="5"/>
</dbReference>
<dbReference type="PANTHER" id="PTHR43304">
    <property type="entry name" value="PHYTOCHROME-LIKE PROTEIN CPH1"/>
    <property type="match status" value="1"/>
</dbReference>
<dbReference type="InterPro" id="IPR003018">
    <property type="entry name" value="GAF"/>
</dbReference>
<evidence type="ECO:0000256" key="4">
    <source>
        <dbReference type="ARBA" id="ARBA00022679"/>
    </source>
</evidence>
<dbReference type="SUPFAM" id="SSF47384">
    <property type="entry name" value="Homodimeric domain of signal transducing histidine kinase"/>
    <property type="match status" value="1"/>
</dbReference>
<dbReference type="SMART" id="SM00065">
    <property type="entry name" value="GAF"/>
    <property type="match status" value="1"/>
</dbReference>
<evidence type="ECO:0000256" key="6">
    <source>
        <dbReference type="SAM" id="Coils"/>
    </source>
</evidence>
<feature type="domain" description="PAS" evidence="7">
    <location>
        <begin position="585"/>
        <end position="657"/>
    </location>
</feature>
<dbReference type="Gene3D" id="2.10.70.100">
    <property type="match status" value="1"/>
</dbReference>
<evidence type="ECO:0000259" key="7">
    <source>
        <dbReference type="PROSITE" id="PS50112"/>
    </source>
</evidence>
<dbReference type="PROSITE" id="PS50113">
    <property type="entry name" value="PAC"/>
    <property type="match status" value="2"/>
</dbReference>
<dbReference type="GO" id="GO:0000155">
    <property type="term" value="F:phosphorelay sensor kinase activity"/>
    <property type="evidence" value="ECO:0007669"/>
    <property type="project" value="InterPro"/>
</dbReference>
<dbReference type="CDD" id="cd00130">
    <property type="entry name" value="PAS"/>
    <property type="match status" value="5"/>
</dbReference>
<dbReference type="InterPro" id="IPR029016">
    <property type="entry name" value="GAF-like_dom_sf"/>
</dbReference>
<dbReference type="PROSITE" id="PS50112">
    <property type="entry name" value="PAS"/>
    <property type="match status" value="3"/>
</dbReference>
<dbReference type="Pfam" id="PF13426">
    <property type="entry name" value="PAS_9"/>
    <property type="match status" value="1"/>
</dbReference>
<organism evidence="9 10">
    <name type="scientific">Salinimicrobium sediminis</name>
    <dbReference type="NCBI Taxonomy" id="1343891"/>
    <lineage>
        <taxon>Bacteria</taxon>
        <taxon>Pseudomonadati</taxon>
        <taxon>Bacteroidota</taxon>
        <taxon>Flavobacteriia</taxon>
        <taxon>Flavobacteriales</taxon>
        <taxon>Flavobacteriaceae</taxon>
        <taxon>Salinimicrobium</taxon>
    </lineage>
</organism>
<sequence>MKDKSWKEIFEAMPFPCLIIESRSSKDYIILDANKAYLDLTGSTEEELLQKDIKEAFPANPQQEVYGLDTITKSFLKVLKNGEKHIVRNLRYDIRDRKTGFFMERYFTSQNIPLKDSGGNVQYILHTTREVTSEVLLAKREKDMETELHINKQQFKNFIKDNPDGIYRMDLEGNFIHANASLTQMAGLPLQKIIGTSFLPFCTPHHKSLVLDHFTLACKGRITSFEADFISAQGSKLILKVLLMPLFLEGKVTEIHGIAKDITDLRQNEKVIVEKSRFLEVNAAFISSLLENEINDEALHETFGAIAQTIEADRMYYFGADEDPNTGEILISQKVEWCSEKAAPQIDNEELQNMPIKTVEEIMTSLTKNLPFITTYNDLAPGPLKEIFEDQDIKSMLLLPIFVEEHLFGFVGFDDCTKERIWKEEEVTFLRSLTQNLTNAFEKKAALEKVRKREEELRLSEQKFRALVQEGSDMMGVLDTKGYYSFVSENYKKILGFEPCELIGKYSYDFIHPDDWERVKEQFTSLKNKKQVQISPFRFRNKKGEYHWVETTITNLLKDSAVKGIVANSRDVTTVIAQAREIEYINERYQLAATATQDLIYDWDLQSNDVTRFHRSFKELFGYPSDVVNKREFWKMNIHPEDLPVEKRRLSDVLSNPNENFIKTEYRFRKADGTYAQVVDKGYIIRDHTGKAIRLIGATSDISEITAKKEALKIANKRFKMAMKATNEMIWDWDIATDSVTRSKGYKNIFGYDTNEATSVHSFWLTKVADEDREKVQKSLACAINDPEVKKWKLEYRIVKADGKIAHVNDRGFIIRDNTGKANRMIGAVLDVTNSRKLLRKVQRQNKALKQIAWEQSHIVRAPLARIKGLLHLLEEDSYEEMSREEILFHIHDSANELDNIIRNIIGKTEEIDVRVK</sequence>
<dbReference type="SUPFAM" id="SSF55785">
    <property type="entry name" value="PYP-like sensor domain (PAS domain)"/>
    <property type="match status" value="5"/>
</dbReference>
<dbReference type="Pfam" id="PF08448">
    <property type="entry name" value="PAS_4"/>
    <property type="match status" value="1"/>
</dbReference>
<dbReference type="PANTHER" id="PTHR43304:SF1">
    <property type="entry name" value="PAC DOMAIN-CONTAINING PROTEIN"/>
    <property type="match status" value="1"/>
</dbReference>
<accession>A0A285X7U6</accession>
<dbReference type="Pfam" id="PF08447">
    <property type="entry name" value="PAS_3"/>
    <property type="match status" value="3"/>
</dbReference>
<keyword evidence="6" id="KW-0175">Coiled coil</keyword>
<dbReference type="Pfam" id="PF01590">
    <property type="entry name" value="GAF"/>
    <property type="match status" value="1"/>
</dbReference>
<dbReference type="InterPro" id="IPR052162">
    <property type="entry name" value="Sensor_kinase/Photoreceptor"/>
</dbReference>
<evidence type="ECO:0000256" key="3">
    <source>
        <dbReference type="ARBA" id="ARBA00022553"/>
    </source>
</evidence>
<dbReference type="InterPro" id="IPR003661">
    <property type="entry name" value="HisK_dim/P_dom"/>
</dbReference>
<evidence type="ECO:0000256" key="1">
    <source>
        <dbReference type="ARBA" id="ARBA00000085"/>
    </source>
</evidence>
<dbReference type="InterPro" id="IPR035965">
    <property type="entry name" value="PAS-like_dom_sf"/>
</dbReference>
<dbReference type="NCBIfam" id="TIGR00229">
    <property type="entry name" value="sensory_box"/>
    <property type="match status" value="4"/>
</dbReference>
<feature type="coiled-coil region" evidence="6">
    <location>
        <begin position="430"/>
        <end position="463"/>
    </location>
</feature>
<comment type="catalytic activity">
    <reaction evidence="1">
        <text>ATP + protein L-histidine = ADP + protein N-phospho-L-histidine.</text>
        <dbReference type="EC" id="2.7.13.3"/>
    </reaction>
</comment>
<protein>
    <recommendedName>
        <fullName evidence="2">histidine kinase</fullName>
        <ecNumber evidence="2">2.7.13.3</ecNumber>
    </recommendedName>
</protein>
<dbReference type="Gene3D" id="1.10.287.130">
    <property type="match status" value="1"/>
</dbReference>
<reference evidence="10" key="1">
    <citation type="submission" date="2017-09" db="EMBL/GenBank/DDBJ databases">
        <authorList>
            <person name="Varghese N."/>
            <person name="Submissions S."/>
        </authorList>
    </citation>
    <scope>NUCLEOTIDE SEQUENCE [LARGE SCALE GENOMIC DNA]</scope>
    <source>
        <strain evidence="10">CGMCC 1.12641</strain>
    </source>
</reference>
<feature type="domain" description="PAS" evidence="7">
    <location>
        <begin position="460"/>
        <end position="530"/>
    </location>
</feature>
<dbReference type="InterPro" id="IPR000014">
    <property type="entry name" value="PAS"/>
</dbReference>
<dbReference type="EC" id="2.7.13.3" evidence="2"/>
<dbReference type="InterPro" id="IPR036097">
    <property type="entry name" value="HisK_dim/P_sf"/>
</dbReference>
<dbReference type="AlphaFoldDB" id="A0A285X7U6"/>
<feature type="domain" description="PAS" evidence="7">
    <location>
        <begin position="151"/>
        <end position="221"/>
    </location>
</feature>
<dbReference type="InterPro" id="IPR013655">
    <property type="entry name" value="PAS_fold_3"/>
</dbReference>
<dbReference type="RefSeq" id="WP_097056632.1">
    <property type="nucleotide sequence ID" value="NZ_OCMF01000003.1"/>
</dbReference>
<keyword evidence="5" id="KW-0418">Kinase</keyword>
<keyword evidence="4" id="KW-0808">Transferase</keyword>
<dbReference type="CDD" id="cd00082">
    <property type="entry name" value="HisKA"/>
    <property type="match status" value="1"/>
</dbReference>
<dbReference type="Gene3D" id="3.30.450.20">
    <property type="entry name" value="PAS domain"/>
    <property type="match status" value="5"/>
</dbReference>
<dbReference type="InterPro" id="IPR000700">
    <property type="entry name" value="PAS-assoc_C"/>
</dbReference>
<evidence type="ECO:0000313" key="9">
    <source>
        <dbReference type="EMBL" id="SOC80854.1"/>
    </source>
</evidence>
<proteinExistence type="predicted"/>
<dbReference type="Gene3D" id="3.30.450.40">
    <property type="match status" value="1"/>
</dbReference>
<gene>
    <name evidence="9" type="ORF">SAMN06296241_2417</name>
</gene>
<evidence type="ECO:0000313" key="10">
    <source>
        <dbReference type="Proteomes" id="UP000219193"/>
    </source>
</evidence>
<dbReference type="InterPro" id="IPR013656">
    <property type="entry name" value="PAS_4"/>
</dbReference>
<dbReference type="EMBL" id="OCMF01000003">
    <property type="protein sequence ID" value="SOC80854.1"/>
    <property type="molecule type" value="Genomic_DNA"/>
</dbReference>